<evidence type="ECO:0000313" key="3">
    <source>
        <dbReference type="Proteomes" id="UP000235392"/>
    </source>
</evidence>
<comment type="caution">
    <text evidence="2">The sequence shown here is derived from an EMBL/GenBank/DDBJ whole genome shotgun (WGS) entry which is preliminary data.</text>
</comment>
<evidence type="ECO:0000313" key="2">
    <source>
        <dbReference type="EMBL" id="PLW29548.1"/>
    </source>
</evidence>
<dbReference type="AlphaFoldDB" id="A0A2N5TVS5"/>
<sequence length="93" mass="10198">MELNAGPTIKHPTMLKSDVPGTCLRVPVGFQQVPANRCQVRVRVSGFGLKKQAGTRHRYPPQVPAKYPPYKNARRQSHSKPGKSIPGSPGELI</sequence>
<feature type="region of interest" description="Disordered" evidence="1">
    <location>
        <begin position="49"/>
        <end position="93"/>
    </location>
</feature>
<organism evidence="2 3">
    <name type="scientific">Puccinia coronata f. sp. avenae</name>
    <dbReference type="NCBI Taxonomy" id="200324"/>
    <lineage>
        <taxon>Eukaryota</taxon>
        <taxon>Fungi</taxon>
        <taxon>Dikarya</taxon>
        <taxon>Basidiomycota</taxon>
        <taxon>Pucciniomycotina</taxon>
        <taxon>Pucciniomycetes</taxon>
        <taxon>Pucciniales</taxon>
        <taxon>Pucciniaceae</taxon>
        <taxon>Puccinia</taxon>
    </lineage>
</organism>
<dbReference type="EMBL" id="PGCI01000327">
    <property type="protein sequence ID" value="PLW29548.1"/>
    <property type="molecule type" value="Genomic_DNA"/>
</dbReference>
<feature type="compositionally biased region" description="Basic residues" evidence="1">
    <location>
        <begin position="72"/>
        <end position="81"/>
    </location>
</feature>
<reference evidence="2 3" key="1">
    <citation type="submission" date="2017-11" db="EMBL/GenBank/DDBJ databases">
        <title>De novo assembly and phasing of dikaryotic genomes from two isolates of Puccinia coronata f. sp. avenae, the causal agent of oat crown rust.</title>
        <authorList>
            <person name="Miller M.E."/>
            <person name="Zhang Y."/>
            <person name="Omidvar V."/>
            <person name="Sperschneider J."/>
            <person name="Schwessinger B."/>
            <person name="Raley C."/>
            <person name="Palmer J.M."/>
            <person name="Garnica D."/>
            <person name="Upadhyaya N."/>
            <person name="Rathjen J."/>
            <person name="Taylor J.M."/>
            <person name="Park R.F."/>
            <person name="Dodds P.N."/>
            <person name="Hirsch C.D."/>
            <person name="Kianian S.F."/>
            <person name="Figueroa M."/>
        </authorList>
    </citation>
    <scope>NUCLEOTIDE SEQUENCE [LARGE SCALE GENOMIC DNA]</scope>
    <source>
        <strain evidence="2">12SD80</strain>
    </source>
</reference>
<evidence type="ECO:0000256" key="1">
    <source>
        <dbReference type="SAM" id="MobiDB-lite"/>
    </source>
</evidence>
<gene>
    <name evidence="2" type="ORF">PCASD_15980</name>
</gene>
<protein>
    <submittedName>
        <fullName evidence="2">Uncharacterized protein</fullName>
    </submittedName>
</protein>
<name>A0A2N5TVS5_9BASI</name>
<dbReference type="Proteomes" id="UP000235392">
    <property type="component" value="Unassembled WGS sequence"/>
</dbReference>
<proteinExistence type="predicted"/>
<accession>A0A2N5TVS5</accession>